<proteinExistence type="predicted"/>
<feature type="region of interest" description="Disordered" evidence="1">
    <location>
        <begin position="1"/>
        <end position="44"/>
    </location>
</feature>
<feature type="region of interest" description="Disordered" evidence="1">
    <location>
        <begin position="324"/>
        <end position="372"/>
    </location>
</feature>
<sequence length="500" mass="55119">MDARSQQNRQELDSYQEDITENALDIDRSTSSTRHFKHPPKDDPSRAILVEKCRNTTLEIINLALLCIIDRESSNGRSTPVEQSQFASKDAVVCAAEAIHRQNKPYSQISVDQRAFQSSLPSLSITQKHRLKKGRTIEGVDQRQYDAWKSIFIHNSPLLPTPPPSPPPPPVQEEVELSSLAHRAKDIQTMRDNAIFQAIWPISILNQLKEKVGIIDCSEKDFKDKMTDNVYSKLKKCLICGKDEPISFPSLSTLSSRFPPMTHFKMTPYVIFVTGERSSGVSTVAMSISKQFCGVYVPIDLALRSLCKWGQAIESLVKEIKSKEEAQEQPQKADEDTAQSASTASQGAKTAKKGDNGNSKKTSKDKSSSAATPSSEVSLSAFFNSHASDILASLPPFVFKTGSDELSQGSINMTGLCEAYVSMLLWQKVQMDGGDSWVSSEFVGDEASLSNPETSVDQFIPSSLHKGVSVAVFERFCASISLQHTPSVDIKEDEEGEGEE</sequence>
<name>A0ABQ5K5S7_9EUKA</name>
<feature type="non-terminal residue" evidence="2">
    <location>
        <position position="500"/>
    </location>
</feature>
<evidence type="ECO:0000313" key="3">
    <source>
        <dbReference type="Proteomes" id="UP001057375"/>
    </source>
</evidence>
<accession>A0ABQ5K5S7</accession>
<keyword evidence="3" id="KW-1185">Reference proteome</keyword>
<reference evidence="2" key="1">
    <citation type="submission" date="2022-03" db="EMBL/GenBank/DDBJ databases">
        <title>Draft genome sequence of Aduncisulcus paluster, a free-living microaerophilic Fornicata.</title>
        <authorList>
            <person name="Yuyama I."/>
            <person name="Kume K."/>
            <person name="Tamura T."/>
            <person name="Inagaki Y."/>
            <person name="Hashimoto T."/>
        </authorList>
    </citation>
    <scope>NUCLEOTIDE SEQUENCE</scope>
    <source>
        <strain evidence="2">NY0171</strain>
    </source>
</reference>
<comment type="caution">
    <text evidence="2">The sequence shown here is derived from an EMBL/GenBank/DDBJ whole genome shotgun (WGS) entry which is preliminary data.</text>
</comment>
<feature type="compositionally biased region" description="Basic and acidic residues" evidence="1">
    <location>
        <begin position="324"/>
        <end position="335"/>
    </location>
</feature>
<gene>
    <name evidence="2" type="ORF">ADUPG1_000299</name>
</gene>
<evidence type="ECO:0000256" key="1">
    <source>
        <dbReference type="SAM" id="MobiDB-lite"/>
    </source>
</evidence>
<feature type="compositionally biased region" description="Low complexity" evidence="1">
    <location>
        <begin position="338"/>
        <end position="349"/>
    </location>
</feature>
<protein>
    <submittedName>
        <fullName evidence="2">Uncharacterized protein</fullName>
    </submittedName>
</protein>
<dbReference type="Proteomes" id="UP001057375">
    <property type="component" value="Unassembled WGS sequence"/>
</dbReference>
<organism evidence="2 3">
    <name type="scientific">Aduncisulcus paluster</name>
    <dbReference type="NCBI Taxonomy" id="2918883"/>
    <lineage>
        <taxon>Eukaryota</taxon>
        <taxon>Metamonada</taxon>
        <taxon>Carpediemonas-like organisms</taxon>
        <taxon>Aduncisulcus</taxon>
    </lineage>
</organism>
<dbReference type="EMBL" id="BQXS01000109">
    <property type="protein sequence ID" value="GKT27939.1"/>
    <property type="molecule type" value="Genomic_DNA"/>
</dbReference>
<evidence type="ECO:0000313" key="2">
    <source>
        <dbReference type="EMBL" id="GKT27939.1"/>
    </source>
</evidence>